<protein>
    <submittedName>
        <fullName evidence="1">Uncharacterized protein</fullName>
    </submittedName>
</protein>
<evidence type="ECO:0000313" key="1">
    <source>
        <dbReference type="EMBL" id="CUG92379.1"/>
    </source>
</evidence>
<evidence type="ECO:0000313" key="2">
    <source>
        <dbReference type="Proteomes" id="UP000051952"/>
    </source>
</evidence>
<sequence>MTNVTSVRSIVSISDVFVEGAKISAHSCTMNGLGSTNDGSMFAILLMNTSIDGQSLITIADLKLQVAAADTDGFAGALEAVDSHVSDVNVSVVNVTCISPNTRVAVVLIQNTTVDGAIIAIDFVYMSGVTSSFAINLLSSVVAKSVMSATNVNLSTSSATGYVISVQYKASVPAPSRLINTSIVISNAHTASTLVKTFNVSITATRITVNHTVMSSIMTASFFAIYLDATSIAGQSLITLADLKLRMTSAGTDGYAGALQAADSRVGDVNVSVVNVTCISPNTRVAVVLIQNTTVDGAIIA</sequence>
<keyword evidence="2" id="KW-1185">Reference proteome</keyword>
<dbReference type="AlphaFoldDB" id="A0A0S4JSK4"/>
<gene>
    <name evidence="1" type="ORF">BSAL_36990</name>
</gene>
<reference evidence="2" key="1">
    <citation type="submission" date="2015-09" db="EMBL/GenBank/DDBJ databases">
        <authorList>
            <consortium name="Pathogen Informatics"/>
        </authorList>
    </citation>
    <scope>NUCLEOTIDE SEQUENCE [LARGE SCALE GENOMIC DNA]</scope>
    <source>
        <strain evidence="2">Lake Konstanz</strain>
    </source>
</reference>
<accession>A0A0S4JSK4</accession>
<dbReference type="Proteomes" id="UP000051952">
    <property type="component" value="Unassembled WGS sequence"/>
</dbReference>
<dbReference type="EMBL" id="CYKH01002037">
    <property type="protein sequence ID" value="CUG92379.1"/>
    <property type="molecule type" value="Genomic_DNA"/>
</dbReference>
<organism evidence="1 2">
    <name type="scientific">Bodo saltans</name>
    <name type="common">Flagellated protozoan</name>
    <dbReference type="NCBI Taxonomy" id="75058"/>
    <lineage>
        <taxon>Eukaryota</taxon>
        <taxon>Discoba</taxon>
        <taxon>Euglenozoa</taxon>
        <taxon>Kinetoplastea</taxon>
        <taxon>Metakinetoplastina</taxon>
        <taxon>Eubodonida</taxon>
        <taxon>Bodonidae</taxon>
        <taxon>Bodo</taxon>
    </lineage>
</organism>
<dbReference type="VEuPathDB" id="TriTrypDB:BSAL_36990"/>
<feature type="non-terminal residue" evidence="1">
    <location>
        <position position="301"/>
    </location>
</feature>
<name>A0A0S4JSK4_BODSA</name>
<proteinExistence type="predicted"/>